<evidence type="ECO:0000259" key="5">
    <source>
        <dbReference type="SMART" id="SM01043"/>
    </source>
</evidence>
<evidence type="ECO:0000256" key="1">
    <source>
        <dbReference type="ARBA" id="ARBA00005820"/>
    </source>
</evidence>
<accession>A0A0K2SL65</accession>
<organism evidence="6 7">
    <name type="scientific">Limnochorda pilosa</name>
    <dbReference type="NCBI Taxonomy" id="1555112"/>
    <lineage>
        <taxon>Bacteria</taxon>
        <taxon>Bacillati</taxon>
        <taxon>Bacillota</taxon>
        <taxon>Limnochordia</taxon>
        <taxon>Limnochordales</taxon>
        <taxon>Limnochordaceae</taxon>
        <taxon>Limnochorda</taxon>
    </lineage>
</organism>
<evidence type="ECO:0000256" key="2">
    <source>
        <dbReference type="ARBA" id="ARBA00023125"/>
    </source>
</evidence>
<dbReference type="Proteomes" id="UP000065807">
    <property type="component" value="Chromosome"/>
</dbReference>
<dbReference type="EMBL" id="AP014924">
    <property type="protein sequence ID" value="BAS27737.1"/>
    <property type="molecule type" value="Genomic_DNA"/>
</dbReference>
<evidence type="ECO:0000256" key="3">
    <source>
        <dbReference type="SAM" id="MobiDB-lite"/>
    </source>
</evidence>
<dbReference type="PANTHER" id="PTHR35807">
    <property type="entry name" value="TRANSCRIPTIONAL REGULATOR REDD-RELATED"/>
    <property type="match status" value="1"/>
</dbReference>
<feature type="domain" description="OmpR/PhoB-type" evidence="4">
    <location>
        <begin position="25"/>
        <end position="108"/>
    </location>
</feature>
<evidence type="ECO:0008006" key="8">
    <source>
        <dbReference type="Google" id="ProtNLM"/>
    </source>
</evidence>
<reference evidence="7" key="1">
    <citation type="submission" date="2015-07" db="EMBL/GenBank/DDBJ databases">
        <title>Complete genome sequence and phylogenetic analysis of Limnochorda pilosa.</title>
        <authorList>
            <person name="Watanabe M."/>
            <person name="Kojima H."/>
            <person name="Fukui M."/>
        </authorList>
    </citation>
    <scope>NUCLEOTIDE SEQUENCE [LARGE SCALE GENOMIC DNA]</scope>
    <source>
        <strain evidence="7">HC45</strain>
    </source>
</reference>
<comment type="similarity">
    <text evidence="1">Belongs to the AfsR/DnrI/RedD regulatory family.</text>
</comment>
<dbReference type="SUPFAM" id="SSF46894">
    <property type="entry name" value="C-terminal effector domain of the bipartite response regulators"/>
    <property type="match status" value="1"/>
</dbReference>
<protein>
    <recommendedName>
        <fullName evidence="8">Bacterial transcriptional activator domain-containing protein</fullName>
    </recommendedName>
</protein>
<dbReference type="InterPro" id="IPR036388">
    <property type="entry name" value="WH-like_DNA-bd_sf"/>
</dbReference>
<reference evidence="7" key="2">
    <citation type="journal article" date="2016" name="Int. J. Syst. Evol. Microbiol.">
        <title>Complete genome sequence and cell structure of Limnochorda pilosa, a Gram-negative spore-former within the phylum Firmicutes.</title>
        <authorList>
            <person name="Watanabe M."/>
            <person name="Kojima H."/>
            <person name="Fukui M."/>
        </authorList>
    </citation>
    <scope>NUCLEOTIDE SEQUENCE [LARGE SCALE GENOMIC DNA]</scope>
    <source>
        <strain evidence="7">HC45</strain>
    </source>
</reference>
<gene>
    <name evidence="6" type="ORF">LIP_1896</name>
</gene>
<dbReference type="Gene3D" id="1.25.40.10">
    <property type="entry name" value="Tetratricopeptide repeat domain"/>
    <property type="match status" value="1"/>
</dbReference>
<proteinExistence type="inferred from homology"/>
<dbReference type="InterPro" id="IPR005158">
    <property type="entry name" value="BTAD"/>
</dbReference>
<dbReference type="InterPro" id="IPR016032">
    <property type="entry name" value="Sig_transdc_resp-reg_C-effctor"/>
</dbReference>
<dbReference type="InterPro" id="IPR001867">
    <property type="entry name" value="OmpR/PhoB-type_DNA-bd"/>
</dbReference>
<keyword evidence="7" id="KW-1185">Reference proteome</keyword>
<dbReference type="InterPro" id="IPR051677">
    <property type="entry name" value="AfsR-DnrI-RedD_regulator"/>
</dbReference>
<dbReference type="SUPFAM" id="SSF48452">
    <property type="entry name" value="TPR-like"/>
    <property type="match status" value="1"/>
</dbReference>
<dbReference type="GO" id="GO:0000160">
    <property type="term" value="P:phosphorelay signal transduction system"/>
    <property type="evidence" value="ECO:0007669"/>
    <property type="project" value="InterPro"/>
</dbReference>
<dbReference type="InterPro" id="IPR011990">
    <property type="entry name" value="TPR-like_helical_dom_sf"/>
</dbReference>
<evidence type="ECO:0000259" key="4">
    <source>
        <dbReference type="SMART" id="SM00862"/>
    </source>
</evidence>
<dbReference type="GO" id="GO:0006355">
    <property type="term" value="P:regulation of DNA-templated transcription"/>
    <property type="evidence" value="ECO:0007669"/>
    <property type="project" value="InterPro"/>
</dbReference>
<dbReference type="Pfam" id="PF03704">
    <property type="entry name" value="BTAD"/>
    <property type="match status" value="1"/>
</dbReference>
<dbReference type="RefSeq" id="WP_068137013.1">
    <property type="nucleotide sequence ID" value="NZ_AP014924.1"/>
</dbReference>
<evidence type="ECO:0000313" key="7">
    <source>
        <dbReference type="Proteomes" id="UP000065807"/>
    </source>
</evidence>
<dbReference type="KEGG" id="lpil:LIP_1896"/>
<dbReference type="OrthoDB" id="142950at2"/>
<keyword evidence="2" id="KW-0238">DNA-binding</keyword>
<feature type="domain" description="Bacterial transcriptional activator" evidence="5">
    <location>
        <begin position="116"/>
        <end position="264"/>
    </location>
</feature>
<dbReference type="GO" id="GO:0003677">
    <property type="term" value="F:DNA binding"/>
    <property type="evidence" value="ECO:0007669"/>
    <property type="project" value="UniProtKB-KW"/>
</dbReference>
<evidence type="ECO:0000313" key="6">
    <source>
        <dbReference type="EMBL" id="BAS27737.1"/>
    </source>
</evidence>
<dbReference type="SMART" id="SM00862">
    <property type="entry name" value="Trans_reg_C"/>
    <property type="match status" value="1"/>
</dbReference>
<feature type="region of interest" description="Disordered" evidence="3">
    <location>
        <begin position="333"/>
        <end position="364"/>
    </location>
</feature>
<feature type="compositionally biased region" description="Basic and acidic residues" evidence="3">
    <location>
        <begin position="337"/>
        <end position="353"/>
    </location>
</feature>
<dbReference type="STRING" id="1555112.LIP_1896"/>
<dbReference type="Gene3D" id="1.10.10.10">
    <property type="entry name" value="Winged helix-like DNA-binding domain superfamily/Winged helix DNA-binding domain"/>
    <property type="match status" value="1"/>
</dbReference>
<dbReference type="SMART" id="SM01043">
    <property type="entry name" value="BTAD"/>
    <property type="match status" value="1"/>
</dbReference>
<sequence>MSEPLPVEEGVAIRGLGAFEVHARSRRIGLDGWRLKKSASLFKYLAVKQPAWVPRDELLDTFWGELAPDRAEHAFRTTVHVLRKVLEPNLPRYATSYYLEQRDGRYRLCPESIRWFDVQVFEGAVRRFREAQRKGDTADALEAAREAVDLYAGDLYPEDPYEDWIMAYRELLRQEYLDVVAGFARLTLQDADATTHHEAVQILRRALRAGEERESLNLLLMQHLVASGRVQEALSHFHRYEKAVRENLGTRPGKAITQLAGSLRAQAAGPKEAGSRVAADQGKAGSAGLAQGYPASSFAYLVDSATFRQMAAWERRKVEREGRVSTVVVIRLPHAPPPDRDGAATGRRPEAAGKDGSTTPPGSLATWQQSVVERLRHADVATAPNRLTLALLLPWTGPDGVQRVLERLRPAIELAKPSTSPEIALYVLQAGTSPEKHHLSLTLR</sequence>
<name>A0A0K2SL65_LIMPI</name>
<dbReference type="AlphaFoldDB" id="A0A0K2SL65"/>